<dbReference type="Proteomes" id="UP001497744">
    <property type="component" value="Unassembled WGS sequence"/>
</dbReference>
<dbReference type="AlphaFoldDB" id="A0AAV4LW57"/>
<organism evidence="2 3">
    <name type="scientific">Babesia caballi</name>
    <dbReference type="NCBI Taxonomy" id="5871"/>
    <lineage>
        <taxon>Eukaryota</taxon>
        <taxon>Sar</taxon>
        <taxon>Alveolata</taxon>
        <taxon>Apicomplexa</taxon>
        <taxon>Aconoidasida</taxon>
        <taxon>Piroplasmida</taxon>
        <taxon>Babesiidae</taxon>
        <taxon>Babesia</taxon>
    </lineage>
</organism>
<evidence type="ECO:0000313" key="2">
    <source>
        <dbReference type="EMBL" id="GIX63341.1"/>
    </source>
</evidence>
<dbReference type="RefSeq" id="XP_067715401.1">
    <property type="nucleotide sequence ID" value="XM_067859300.1"/>
</dbReference>
<gene>
    <name evidence="1" type="ORF">BcabD6B2_27670</name>
    <name evidence="2" type="ORF">BcabD6B2_27760</name>
</gene>
<proteinExistence type="predicted"/>
<evidence type="ECO:0000313" key="3">
    <source>
        <dbReference type="Proteomes" id="UP001497744"/>
    </source>
</evidence>
<dbReference type="EMBL" id="BPLF01000002">
    <property type="protein sequence ID" value="GIX63332.1"/>
    <property type="molecule type" value="Genomic_DNA"/>
</dbReference>
<dbReference type="EMBL" id="BPLF01000002">
    <property type="protein sequence ID" value="GIX63341.1"/>
    <property type="molecule type" value="Genomic_DNA"/>
</dbReference>
<accession>A0AAV4LW57</accession>
<evidence type="ECO:0000313" key="1">
    <source>
        <dbReference type="EMBL" id="GIX63332.1"/>
    </source>
</evidence>
<protein>
    <submittedName>
        <fullName evidence="2">Acid phosphatase/phosphotransferase</fullName>
    </submittedName>
</protein>
<name>A0AAV4LW57_BABCB</name>
<comment type="caution">
    <text evidence="2">The sequence shown here is derived from an EMBL/GenBank/DDBJ whole genome shotgun (WGS) entry which is preliminary data.</text>
</comment>
<keyword evidence="3" id="KW-1185">Reference proteome</keyword>
<reference evidence="2 3" key="1">
    <citation type="submission" date="2021-06" db="EMBL/GenBank/DDBJ databases">
        <title>Genome sequence of Babesia caballi.</title>
        <authorList>
            <person name="Yamagishi J."/>
            <person name="Kidaka T."/>
            <person name="Ochi A."/>
        </authorList>
    </citation>
    <scope>NUCLEOTIDE SEQUENCE [LARGE SCALE GENOMIC DNA]</scope>
    <source>
        <strain evidence="2">USDA-D6B2</strain>
    </source>
</reference>
<dbReference type="GeneID" id="94194813"/>
<sequence>MVEVVHPQLVECSERELVADFLGVVKTRTGVWKRLLRRSMKRLQLLGDGIEIERPSVVEFGYNARVKRSVSVNARHWNEFGESICYTTESMSLTGHPMSDFIRYVSVDLVERSLQRLSALVVSRLVSHGVAVWQAYFYIVMGYCGFACKRKFVNQVFQDGNKQSDVLLDLAHRGGTERRVANAPIDTDGERMAVLRTTMLFYEVIFHLYEQFEAVKCVDGDATFHMLDTCAEKSDG</sequence>